<evidence type="ECO:0000259" key="1">
    <source>
        <dbReference type="Pfam" id="PF13229"/>
    </source>
</evidence>
<dbReference type="GeneID" id="19324290"/>
<dbReference type="InterPro" id="IPR039448">
    <property type="entry name" value="Beta_helix"/>
</dbReference>
<dbReference type="AlphaFoldDB" id="R8BMJ5"/>
<dbReference type="Pfam" id="PF13229">
    <property type="entry name" value="Beta_helix"/>
    <property type="match status" value="1"/>
</dbReference>
<dbReference type="KEGG" id="tmn:UCRPA7_3896"/>
<dbReference type="Proteomes" id="UP000014074">
    <property type="component" value="Unassembled WGS sequence"/>
</dbReference>
<reference evidence="3" key="1">
    <citation type="journal article" date="2013" name="Genome Announc.">
        <title>Draft genome sequence of the ascomycete Phaeoacremonium aleophilum strain UCR-PA7, a causal agent of the esca disease complex in grapevines.</title>
        <authorList>
            <person name="Blanco-Ulate B."/>
            <person name="Rolshausen P."/>
            <person name="Cantu D."/>
        </authorList>
    </citation>
    <scope>NUCLEOTIDE SEQUENCE [LARGE SCALE GENOMIC DNA]</scope>
    <source>
        <strain evidence="3">UCR-PA7</strain>
    </source>
</reference>
<dbReference type="HOGENOM" id="CLU_894826_0_0_1"/>
<dbReference type="InterPro" id="IPR006626">
    <property type="entry name" value="PbH1"/>
</dbReference>
<organism evidence="2 3">
    <name type="scientific">Phaeoacremonium minimum (strain UCR-PA7)</name>
    <name type="common">Esca disease fungus</name>
    <name type="synonym">Togninia minima</name>
    <dbReference type="NCBI Taxonomy" id="1286976"/>
    <lineage>
        <taxon>Eukaryota</taxon>
        <taxon>Fungi</taxon>
        <taxon>Dikarya</taxon>
        <taxon>Ascomycota</taxon>
        <taxon>Pezizomycotina</taxon>
        <taxon>Sordariomycetes</taxon>
        <taxon>Sordariomycetidae</taxon>
        <taxon>Togniniales</taxon>
        <taxon>Togniniaceae</taxon>
        <taxon>Phaeoacremonium</taxon>
    </lineage>
</organism>
<proteinExistence type="predicted"/>
<dbReference type="OrthoDB" id="3432466at2759"/>
<dbReference type="Gene3D" id="2.160.20.10">
    <property type="entry name" value="Single-stranded right-handed beta-helix, Pectin lyase-like"/>
    <property type="match status" value="1"/>
</dbReference>
<accession>R8BMJ5</accession>
<dbReference type="SUPFAM" id="SSF51126">
    <property type="entry name" value="Pectin lyase-like"/>
    <property type="match status" value="1"/>
</dbReference>
<keyword evidence="3" id="KW-1185">Reference proteome</keyword>
<dbReference type="eggNOG" id="ENOG502T7S4">
    <property type="taxonomic scope" value="Eukaryota"/>
</dbReference>
<protein>
    <submittedName>
        <fullName evidence="2">Putative ig domain protein group 2 domain protein</fullName>
    </submittedName>
</protein>
<evidence type="ECO:0000313" key="2">
    <source>
        <dbReference type="EMBL" id="EOO00608.1"/>
    </source>
</evidence>
<name>R8BMJ5_PHAM7</name>
<feature type="domain" description="Right handed beta helix" evidence="1">
    <location>
        <begin position="4"/>
        <end position="189"/>
    </location>
</feature>
<gene>
    <name evidence="2" type="ORF">UCRPA7_3896</name>
</gene>
<dbReference type="InterPro" id="IPR012334">
    <property type="entry name" value="Pectin_lyas_fold"/>
</dbReference>
<sequence>MSAGISVAASNGSRFDNVWVRDNNVKDCGGGAIKVRPGQAGNLGETIRVSHNTIDACGGDGVIIAYAESPSIDHNTASNLGTGKYPWTGGNFAGMWVMVTNNPVIRHNVVFGSIMSVYDSQAFDCDWGVTGTCLVEYNYSHDNAGGAFLNCDGCGSSGAPTQVVRYNIFENDCRMISVGEMPELWFYNNVVYCPKQDFNINVPPNSHFINNIFVGTSNATLPTGSGIDWQTNFFQTITPPTENGLIGDPGFVNPRVAGDTLGAAFGYRIQNGSAALLSGTVIENNGNMDYFGADVSNYTKPNVGAYNGAGV</sequence>
<evidence type="ECO:0000313" key="3">
    <source>
        <dbReference type="Proteomes" id="UP000014074"/>
    </source>
</evidence>
<dbReference type="EMBL" id="KB933064">
    <property type="protein sequence ID" value="EOO00608.1"/>
    <property type="molecule type" value="Genomic_DNA"/>
</dbReference>
<dbReference type="InterPro" id="IPR011050">
    <property type="entry name" value="Pectin_lyase_fold/virulence"/>
</dbReference>
<dbReference type="RefSeq" id="XP_007914663.1">
    <property type="nucleotide sequence ID" value="XM_007916472.1"/>
</dbReference>
<dbReference type="SMART" id="SM00710">
    <property type="entry name" value="PbH1"/>
    <property type="match status" value="6"/>
</dbReference>